<evidence type="ECO:0000313" key="2">
    <source>
        <dbReference type="EMBL" id="KKJ75607.1"/>
    </source>
</evidence>
<comment type="subunit">
    <text evidence="1">Forms a complex composed of PxpA, PxpB and PxpC.</text>
</comment>
<comment type="catalytic activity">
    <reaction evidence="1">
        <text>5-oxo-L-proline + ATP + 2 H2O = L-glutamate + ADP + phosphate + H(+)</text>
        <dbReference type="Rhea" id="RHEA:10348"/>
        <dbReference type="ChEBI" id="CHEBI:15377"/>
        <dbReference type="ChEBI" id="CHEBI:15378"/>
        <dbReference type="ChEBI" id="CHEBI:29985"/>
        <dbReference type="ChEBI" id="CHEBI:30616"/>
        <dbReference type="ChEBI" id="CHEBI:43474"/>
        <dbReference type="ChEBI" id="CHEBI:58402"/>
        <dbReference type="ChEBI" id="CHEBI:456216"/>
        <dbReference type="EC" id="3.5.2.9"/>
    </reaction>
</comment>
<keyword evidence="1" id="KW-0067">ATP-binding</keyword>
<dbReference type="Gene3D" id="3.20.20.370">
    <property type="entry name" value="Glycoside hydrolase/deacetylase"/>
    <property type="match status" value="1"/>
</dbReference>
<accession>A0A0M2R134</accession>
<dbReference type="Pfam" id="PF03746">
    <property type="entry name" value="LamB_YcsF"/>
    <property type="match status" value="1"/>
</dbReference>
<protein>
    <recommendedName>
        <fullName evidence="1">5-oxoprolinase subunit A</fullName>
        <shortName evidence="1">5-OPase subunit A</shortName>
        <ecNumber evidence="1">3.5.2.9</ecNumber>
    </recommendedName>
    <alternativeName>
        <fullName evidence="1">5-oxoprolinase (ATP-hydrolyzing) subunit A</fullName>
    </alternativeName>
</protein>
<keyword evidence="1" id="KW-0378">Hydrolase</keyword>
<organism evidence="2 3">
    <name type="scientific">Kiloniella litopenaei</name>
    <dbReference type="NCBI Taxonomy" id="1549748"/>
    <lineage>
        <taxon>Bacteria</taxon>
        <taxon>Pseudomonadati</taxon>
        <taxon>Pseudomonadota</taxon>
        <taxon>Alphaproteobacteria</taxon>
        <taxon>Rhodospirillales</taxon>
        <taxon>Kiloniellaceae</taxon>
        <taxon>Kiloniella</taxon>
    </lineage>
</organism>
<dbReference type="OrthoDB" id="9773478at2"/>
<dbReference type="NCBIfam" id="NF003814">
    <property type="entry name" value="PRK05406.1-3"/>
    <property type="match status" value="1"/>
</dbReference>
<comment type="caution">
    <text evidence="2">The sequence shown here is derived from an EMBL/GenBank/DDBJ whole genome shotgun (WGS) entry which is preliminary data.</text>
</comment>
<comment type="similarity">
    <text evidence="1">Belongs to the LamB/PxpA family.</text>
</comment>
<dbReference type="Proteomes" id="UP000034491">
    <property type="component" value="Unassembled WGS sequence"/>
</dbReference>
<dbReference type="AlphaFoldDB" id="A0A0M2R134"/>
<evidence type="ECO:0000313" key="3">
    <source>
        <dbReference type="Proteomes" id="UP000034491"/>
    </source>
</evidence>
<name>A0A0M2R134_9PROT</name>
<dbReference type="STRING" id="1549748.WH95_17395"/>
<dbReference type="PANTHER" id="PTHR30292:SF0">
    <property type="entry name" value="5-OXOPROLINASE SUBUNIT A"/>
    <property type="match status" value="1"/>
</dbReference>
<dbReference type="GO" id="GO:0005524">
    <property type="term" value="F:ATP binding"/>
    <property type="evidence" value="ECO:0007669"/>
    <property type="project" value="UniProtKB-UniRule"/>
</dbReference>
<evidence type="ECO:0000256" key="1">
    <source>
        <dbReference type="HAMAP-Rule" id="MF_00691"/>
    </source>
</evidence>
<comment type="function">
    <text evidence="1">Catalyzes the cleavage of 5-oxoproline to form L-glutamate coupled to the hydrolysis of ATP to ADP and inorganic phosphate.</text>
</comment>
<dbReference type="CDD" id="cd10787">
    <property type="entry name" value="LamB_YcsF_like"/>
    <property type="match status" value="1"/>
</dbReference>
<keyword evidence="3" id="KW-1185">Reference proteome</keyword>
<dbReference type="RefSeq" id="WP_046509623.1">
    <property type="nucleotide sequence ID" value="NZ_LANI01000029.1"/>
</dbReference>
<dbReference type="EMBL" id="LANI01000029">
    <property type="protein sequence ID" value="KKJ75607.1"/>
    <property type="molecule type" value="Genomic_DNA"/>
</dbReference>
<dbReference type="InterPro" id="IPR011330">
    <property type="entry name" value="Glyco_hydro/deAcase_b/a-brl"/>
</dbReference>
<dbReference type="GO" id="GO:0017168">
    <property type="term" value="F:5-oxoprolinase (ATP-hydrolyzing) activity"/>
    <property type="evidence" value="ECO:0007669"/>
    <property type="project" value="UniProtKB-UniRule"/>
</dbReference>
<dbReference type="HAMAP" id="MF_00691">
    <property type="entry name" value="PxpA"/>
    <property type="match status" value="1"/>
</dbReference>
<dbReference type="NCBIfam" id="NF003816">
    <property type="entry name" value="PRK05406.1-5"/>
    <property type="match status" value="1"/>
</dbReference>
<proteinExistence type="inferred from homology"/>
<dbReference type="EC" id="3.5.2.9" evidence="1"/>
<dbReference type="PANTHER" id="PTHR30292">
    <property type="entry name" value="UNCHARACTERIZED PROTEIN YBGL-RELATED"/>
    <property type="match status" value="1"/>
</dbReference>
<keyword evidence="1" id="KW-0547">Nucleotide-binding</keyword>
<dbReference type="SUPFAM" id="SSF88713">
    <property type="entry name" value="Glycoside hydrolase/deacetylase"/>
    <property type="match status" value="1"/>
</dbReference>
<sequence>MEKINLNADMGEGFGMYSIGNDAAMLDIIGSANIACGYHAGDPLVMSDVTRAAKDKGVSVGAHPAFPDLQGFGRRKMHLPLPELEAMMVYQIGALMAVAKSQGTKVTHVKPHGALNNMAAVDMEMSLAIARGIAAVDPSLIMLATAGSCLCKAGLELGLPTAGEIFADRTYDENGNLTPRSEPHAVIHDPEQSADQILSFVEEGKIITPSGKRIDTPIHSVCVHGDTAEAVAIARRVKERLEQAGFELAQLPEVMGIS</sequence>
<dbReference type="PATRIC" id="fig|1549748.8.peg.2253"/>
<reference evidence="2 3" key="1">
    <citation type="submission" date="2015-03" db="EMBL/GenBank/DDBJ databases">
        <title>Genome sequence of Kiloniella sp. P1-1, isolated from the gut microflora of Pacific white shrimp, Penaeus vannamei.</title>
        <authorList>
            <person name="Shao Z."/>
            <person name="Wang L."/>
            <person name="Li X."/>
        </authorList>
    </citation>
    <scope>NUCLEOTIDE SEQUENCE [LARGE SCALE GENOMIC DNA]</scope>
    <source>
        <strain evidence="2 3">P1-1</strain>
    </source>
</reference>
<dbReference type="GO" id="GO:0005975">
    <property type="term" value="P:carbohydrate metabolic process"/>
    <property type="evidence" value="ECO:0007669"/>
    <property type="project" value="InterPro"/>
</dbReference>
<gene>
    <name evidence="1" type="primary">pxpA</name>
    <name evidence="2" type="ORF">WH95_17395</name>
</gene>
<dbReference type="InterPro" id="IPR005501">
    <property type="entry name" value="LamB/YcsF/PxpA-like"/>
</dbReference>